<evidence type="ECO:0000313" key="13">
    <source>
        <dbReference type="Proteomes" id="UP000460718"/>
    </source>
</evidence>
<name>A0A6A3QCI6_9STRA</name>
<evidence type="ECO:0000313" key="2">
    <source>
        <dbReference type="EMBL" id="KAE8956891.1"/>
    </source>
</evidence>
<dbReference type="Proteomes" id="UP000433483">
    <property type="component" value="Unassembled WGS sequence"/>
</dbReference>
<dbReference type="Proteomes" id="UP000488956">
    <property type="component" value="Unassembled WGS sequence"/>
</dbReference>
<comment type="caution">
    <text evidence="4">The sequence shown here is derived from an EMBL/GenBank/DDBJ whole genome shotgun (WGS) entry which is preliminary data.</text>
</comment>
<dbReference type="EMBL" id="QXFX01004617">
    <property type="protein sequence ID" value="KAE9063384.1"/>
    <property type="molecule type" value="Genomic_DNA"/>
</dbReference>
<evidence type="ECO:0000313" key="11">
    <source>
        <dbReference type="Proteomes" id="UP000440367"/>
    </source>
</evidence>
<dbReference type="EMBL" id="QXGC01004488">
    <property type="protein sequence ID" value="KAE9169146.1"/>
    <property type="molecule type" value="Genomic_DNA"/>
</dbReference>
<dbReference type="EMBL" id="QXGB01004518">
    <property type="protein sequence ID" value="KAE9165955.1"/>
    <property type="molecule type" value="Genomic_DNA"/>
</dbReference>
<evidence type="ECO:0000313" key="16">
    <source>
        <dbReference type="Proteomes" id="UP000488956"/>
    </source>
</evidence>
<proteinExistence type="predicted"/>
<evidence type="ECO:0000313" key="3">
    <source>
        <dbReference type="EMBL" id="KAE9063384.1"/>
    </source>
</evidence>
<dbReference type="EMBL" id="QXGD01003835">
    <property type="protein sequence ID" value="KAE9174221.1"/>
    <property type="molecule type" value="Genomic_DNA"/>
</dbReference>
<dbReference type="EMBL" id="QXGF01004366">
    <property type="protein sequence ID" value="KAE8919900.1"/>
    <property type="molecule type" value="Genomic_DNA"/>
</dbReference>
<dbReference type="EMBL" id="QXFW01007545">
    <property type="protein sequence ID" value="KAE8956891.1"/>
    <property type="molecule type" value="Genomic_DNA"/>
</dbReference>
<evidence type="ECO:0000313" key="10">
    <source>
        <dbReference type="Proteomes" id="UP000433483"/>
    </source>
</evidence>
<evidence type="ECO:0000313" key="15">
    <source>
        <dbReference type="Proteomes" id="UP000486351"/>
    </source>
</evidence>
<evidence type="ECO:0000313" key="8">
    <source>
        <dbReference type="EMBL" id="KAE9283973.1"/>
    </source>
</evidence>
<dbReference type="Proteomes" id="UP000486351">
    <property type="component" value="Unassembled WGS sequence"/>
</dbReference>
<evidence type="ECO:0000313" key="4">
    <source>
        <dbReference type="EMBL" id="KAE9073304.1"/>
    </source>
</evidence>
<dbReference type="Proteomes" id="UP000429523">
    <property type="component" value="Unassembled WGS sequence"/>
</dbReference>
<dbReference type="AlphaFoldDB" id="A0A6A3QCI6"/>
<evidence type="ECO:0000313" key="6">
    <source>
        <dbReference type="EMBL" id="KAE9169146.1"/>
    </source>
</evidence>
<evidence type="ECO:0000313" key="9">
    <source>
        <dbReference type="Proteomes" id="UP000429523"/>
    </source>
</evidence>
<dbReference type="Proteomes" id="UP000476176">
    <property type="component" value="Unassembled WGS sequence"/>
</dbReference>
<dbReference type="EMBL" id="QXFY01003562">
    <property type="protein sequence ID" value="KAE9283973.1"/>
    <property type="molecule type" value="Genomic_DNA"/>
</dbReference>
<keyword evidence="10" id="KW-1185">Reference proteome</keyword>
<evidence type="ECO:0000313" key="12">
    <source>
        <dbReference type="Proteomes" id="UP000440732"/>
    </source>
</evidence>
<reference evidence="9 10" key="1">
    <citation type="submission" date="2018-08" db="EMBL/GenBank/DDBJ databases">
        <title>Genomic investigation of the strawberry pathogen Phytophthora fragariae indicates pathogenicity is determined by transcriptional variation in three key races.</title>
        <authorList>
            <person name="Adams T.M."/>
            <person name="Armitage A.D."/>
            <person name="Sobczyk M.K."/>
            <person name="Bates H.J."/>
            <person name="Dunwell J.M."/>
            <person name="Nellist C.F."/>
            <person name="Harrison R.J."/>
        </authorList>
    </citation>
    <scope>NUCLEOTIDE SEQUENCE [LARGE SCALE GENOMIC DNA]</scope>
    <source>
        <strain evidence="7 11">BC-1</strain>
        <strain evidence="6 14">BC-23</strain>
        <strain evidence="5 10">NOV-27</strain>
        <strain evidence="4 12">NOV-5</strain>
        <strain evidence="8 15">NOV-77</strain>
        <strain evidence="1 9">NOV-9</strain>
        <strain evidence="3 16">ONT-3</strain>
        <strain evidence="2 13">SCRP245</strain>
    </source>
</reference>
<protein>
    <submittedName>
        <fullName evidence="4">Uncharacterized protein</fullName>
    </submittedName>
</protein>
<evidence type="ECO:0000313" key="5">
    <source>
        <dbReference type="EMBL" id="KAE9165955.1"/>
    </source>
</evidence>
<gene>
    <name evidence="7" type="ORF">PF002_g29110</name>
    <name evidence="6" type="ORF">PF004_g28282</name>
    <name evidence="5" type="ORF">PF005_g29393</name>
    <name evidence="4" type="ORF">PF006_g28765</name>
    <name evidence="8" type="ORF">PF008_g27271</name>
    <name evidence="1" type="ORF">PF009_g29799</name>
    <name evidence="3" type="ORF">PF010_g29012</name>
    <name evidence="2" type="ORF">PF011_g31326</name>
</gene>
<organism evidence="4 12">
    <name type="scientific">Phytophthora fragariae</name>
    <dbReference type="NCBI Taxonomy" id="53985"/>
    <lineage>
        <taxon>Eukaryota</taxon>
        <taxon>Sar</taxon>
        <taxon>Stramenopiles</taxon>
        <taxon>Oomycota</taxon>
        <taxon>Peronosporomycetes</taxon>
        <taxon>Peronosporales</taxon>
        <taxon>Peronosporaceae</taxon>
        <taxon>Phytophthora</taxon>
    </lineage>
</organism>
<accession>A0A6A3QCI6</accession>
<dbReference type="EMBL" id="QXGA01004456">
    <property type="protein sequence ID" value="KAE9073304.1"/>
    <property type="molecule type" value="Genomic_DNA"/>
</dbReference>
<dbReference type="Proteomes" id="UP000440367">
    <property type="component" value="Unassembled WGS sequence"/>
</dbReference>
<dbReference type="Proteomes" id="UP000440732">
    <property type="component" value="Unassembled WGS sequence"/>
</dbReference>
<dbReference type="Proteomes" id="UP000460718">
    <property type="component" value="Unassembled WGS sequence"/>
</dbReference>
<evidence type="ECO:0000313" key="14">
    <source>
        <dbReference type="Proteomes" id="UP000476176"/>
    </source>
</evidence>
<sequence>MSADATTLSYDVRVLRMRQILSDAASPLPHNPLKGQQFALQNRFILAFRQRDEHEHHPK</sequence>
<evidence type="ECO:0000313" key="7">
    <source>
        <dbReference type="EMBL" id="KAE9174221.1"/>
    </source>
</evidence>
<evidence type="ECO:0000313" key="1">
    <source>
        <dbReference type="EMBL" id="KAE8919900.1"/>
    </source>
</evidence>